<dbReference type="EMBL" id="GGEC01063547">
    <property type="protein sequence ID" value="MBX44031.1"/>
    <property type="molecule type" value="Transcribed_RNA"/>
</dbReference>
<protein>
    <submittedName>
        <fullName evidence="1">Uncharacterized protein</fullName>
    </submittedName>
</protein>
<sequence>MFCAAFVKGVLEGVHNLEPTRWVKLERLELRKSIYCSTNSALCTRSQSNAYSSCCSLFLNWFVQNF</sequence>
<dbReference type="AlphaFoldDB" id="A0A2P2NNK0"/>
<proteinExistence type="predicted"/>
<reference evidence="1" key="1">
    <citation type="submission" date="2018-02" db="EMBL/GenBank/DDBJ databases">
        <title>Rhizophora mucronata_Transcriptome.</title>
        <authorList>
            <person name="Meera S.P."/>
            <person name="Sreeshan A."/>
            <person name="Augustine A."/>
        </authorList>
    </citation>
    <scope>NUCLEOTIDE SEQUENCE</scope>
    <source>
        <tissue evidence="1">Leaf</tissue>
    </source>
</reference>
<name>A0A2P2NNK0_RHIMU</name>
<accession>A0A2P2NNK0</accession>
<evidence type="ECO:0000313" key="1">
    <source>
        <dbReference type="EMBL" id="MBX44031.1"/>
    </source>
</evidence>
<organism evidence="1">
    <name type="scientific">Rhizophora mucronata</name>
    <name type="common">Asiatic mangrove</name>
    <dbReference type="NCBI Taxonomy" id="61149"/>
    <lineage>
        <taxon>Eukaryota</taxon>
        <taxon>Viridiplantae</taxon>
        <taxon>Streptophyta</taxon>
        <taxon>Embryophyta</taxon>
        <taxon>Tracheophyta</taxon>
        <taxon>Spermatophyta</taxon>
        <taxon>Magnoliopsida</taxon>
        <taxon>eudicotyledons</taxon>
        <taxon>Gunneridae</taxon>
        <taxon>Pentapetalae</taxon>
        <taxon>rosids</taxon>
        <taxon>fabids</taxon>
        <taxon>Malpighiales</taxon>
        <taxon>Rhizophoraceae</taxon>
        <taxon>Rhizophora</taxon>
    </lineage>
</organism>